<gene>
    <name evidence="2" type="primary">OSJNBa0061C06.3</name>
</gene>
<accession>Q5JQV9</accession>
<sequence length="115" mass="12043">MTAPPLVVHEEDEVAGELHEEDGSGGGAQEEEVQVRLRLSSMPATVEHPSLPRGTKFVIIEHPSLPRRVGGGLAAHSGADEERKGRESCRSLLAAGAAWATPLDRSGRFAGAVAA</sequence>
<organism evidence="2 3">
    <name type="scientific">Oryza sativa subsp. japonica</name>
    <name type="common">Rice</name>
    <dbReference type="NCBI Taxonomy" id="39947"/>
    <lineage>
        <taxon>Eukaryota</taxon>
        <taxon>Viridiplantae</taxon>
        <taxon>Streptophyta</taxon>
        <taxon>Embryophyta</taxon>
        <taxon>Tracheophyta</taxon>
        <taxon>Spermatophyta</taxon>
        <taxon>Magnoliopsida</taxon>
        <taxon>Liliopsida</taxon>
        <taxon>Poales</taxon>
        <taxon>Poaceae</taxon>
        <taxon>BOP clade</taxon>
        <taxon>Oryzoideae</taxon>
        <taxon>Oryzeae</taxon>
        <taxon>Oryzinae</taxon>
        <taxon>Oryza</taxon>
        <taxon>Oryza sativa</taxon>
    </lineage>
</organism>
<name>Q5JQV9_ORYSJ</name>
<protein>
    <submittedName>
        <fullName evidence="2">OSJNBa0061C06.3 protein</fullName>
    </submittedName>
</protein>
<feature type="region of interest" description="Disordered" evidence="1">
    <location>
        <begin position="1"/>
        <end position="30"/>
    </location>
</feature>
<reference evidence="3" key="2">
    <citation type="journal article" date="2008" name="Nucleic Acids Res.">
        <title>The rice annotation project database (RAP-DB): 2008 update.</title>
        <authorList>
            <consortium name="The rice annotation project (RAP)"/>
        </authorList>
    </citation>
    <scope>GENOME REANNOTATION</scope>
    <source>
        <strain evidence="3">cv. Nipponbare</strain>
    </source>
</reference>
<proteinExistence type="predicted"/>
<evidence type="ECO:0000256" key="1">
    <source>
        <dbReference type="SAM" id="MobiDB-lite"/>
    </source>
</evidence>
<evidence type="ECO:0000313" key="2">
    <source>
        <dbReference type="EMBL" id="CAD40119.3"/>
    </source>
</evidence>
<feature type="region of interest" description="Disordered" evidence="1">
    <location>
        <begin position="68"/>
        <end position="87"/>
    </location>
</feature>
<dbReference type="EMBL" id="AL606667">
    <property type="protein sequence ID" value="CAD40119.3"/>
    <property type="molecule type" value="Genomic_DNA"/>
</dbReference>
<evidence type="ECO:0000313" key="3">
    <source>
        <dbReference type="Proteomes" id="UP000000763"/>
    </source>
</evidence>
<dbReference type="Proteomes" id="UP000000763">
    <property type="component" value="Chromosome 4"/>
</dbReference>
<feature type="compositionally biased region" description="Basic and acidic residues" evidence="1">
    <location>
        <begin position="78"/>
        <end position="87"/>
    </location>
</feature>
<dbReference type="AlphaFoldDB" id="Q5JQV9"/>
<reference evidence="3" key="1">
    <citation type="journal article" date="2005" name="Nature">
        <title>The map-based sequence of the rice genome.</title>
        <authorList>
            <consortium name="International rice genome sequencing project (IRGSP)"/>
            <person name="Matsumoto T."/>
            <person name="Wu J."/>
            <person name="Kanamori H."/>
            <person name="Katayose Y."/>
            <person name="Fujisawa M."/>
            <person name="Namiki N."/>
            <person name="Mizuno H."/>
            <person name="Yamamoto K."/>
            <person name="Antonio B.A."/>
            <person name="Baba T."/>
            <person name="Sakata K."/>
            <person name="Nagamura Y."/>
            <person name="Aoki H."/>
            <person name="Arikawa K."/>
            <person name="Arita K."/>
            <person name="Bito T."/>
            <person name="Chiden Y."/>
            <person name="Fujitsuka N."/>
            <person name="Fukunaka R."/>
            <person name="Hamada M."/>
            <person name="Harada C."/>
            <person name="Hayashi A."/>
            <person name="Hijishita S."/>
            <person name="Honda M."/>
            <person name="Hosokawa S."/>
            <person name="Ichikawa Y."/>
            <person name="Idonuma A."/>
            <person name="Iijima M."/>
            <person name="Ikeda M."/>
            <person name="Ikeno M."/>
            <person name="Ito K."/>
            <person name="Ito S."/>
            <person name="Ito T."/>
            <person name="Ito Y."/>
            <person name="Ito Y."/>
            <person name="Iwabuchi A."/>
            <person name="Kamiya K."/>
            <person name="Karasawa W."/>
            <person name="Kurita K."/>
            <person name="Katagiri S."/>
            <person name="Kikuta A."/>
            <person name="Kobayashi H."/>
            <person name="Kobayashi N."/>
            <person name="Machita K."/>
            <person name="Maehara T."/>
            <person name="Masukawa M."/>
            <person name="Mizubayashi T."/>
            <person name="Mukai Y."/>
            <person name="Nagasaki H."/>
            <person name="Nagata Y."/>
            <person name="Naito S."/>
            <person name="Nakashima M."/>
            <person name="Nakama Y."/>
            <person name="Nakamichi Y."/>
            <person name="Nakamura M."/>
            <person name="Meguro A."/>
            <person name="Negishi M."/>
            <person name="Ohta I."/>
            <person name="Ohta T."/>
            <person name="Okamoto M."/>
            <person name="Ono N."/>
            <person name="Saji S."/>
            <person name="Sakaguchi M."/>
            <person name="Sakai K."/>
            <person name="Shibata M."/>
            <person name="Shimokawa T."/>
            <person name="Song J."/>
            <person name="Takazaki Y."/>
            <person name="Terasawa K."/>
            <person name="Tsugane M."/>
            <person name="Tsuji K."/>
            <person name="Ueda S."/>
            <person name="Waki K."/>
            <person name="Yamagata H."/>
            <person name="Yamamoto M."/>
            <person name="Yamamoto S."/>
            <person name="Yamane H."/>
            <person name="Yoshiki S."/>
            <person name="Yoshihara R."/>
            <person name="Yukawa K."/>
            <person name="Zhong H."/>
            <person name="Yano M."/>
            <person name="Yuan Q."/>
            <person name="Ouyang S."/>
            <person name="Liu J."/>
            <person name="Jones K.M."/>
            <person name="Gansberger K."/>
            <person name="Moffat K."/>
            <person name="Hill J."/>
            <person name="Bera J."/>
            <person name="Fadrosh D."/>
            <person name="Jin S."/>
            <person name="Johri S."/>
            <person name="Kim M."/>
            <person name="Overton L."/>
            <person name="Reardon M."/>
            <person name="Tsitrin T."/>
            <person name="Vuong H."/>
            <person name="Weaver B."/>
            <person name="Ciecko A."/>
            <person name="Tallon L."/>
            <person name="Jackson J."/>
            <person name="Pai G."/>
            <person name="Aken S.V."/>
            <person name="Utterback T."/>
            <person name="Reidmuller S."/>
            <person name="Feldblyum T."/>
            <person name="Hsiao J."/>
            <person name="Zismann V."/>
            <person name="Iobst S."/>
            <person name="de Vazeille A.R."/>
            <person name="Buell C.R."/>
            <person name="Ying K."/>
            <person name="Li Y."/>
            <person name="Lu T."/>
            <person name="Huang Y."/>
            <person name="Zhao Q."/>
            <person name="Feng Q."/>
            <person name="Zhang L."/>
            <person name="Zhu J."/>
            <person name="Weng Q."/>
            <person name="Mu J."/>
            <person name="Lu Y."/>
            <person name="Fan D."/>
            <person name="Liu Y."/>
            <person name="Guan J."/>
            <person name="Zhang Y."/>
            <person name="Yu S."/>
            <person name="Liu X."/>
            <person name="Zhang Y."/>
            <person name="Hong G."/>
            <person name="Han B."/>
            <person name="Choisne N."/>
            <person name="Demange N."/>
            <person name="Orjeda G."/>
            <person name="Samain S."/>
            <person name="Cattolico L."/>
            <person name="Pelletier E."/>
            <person name="Couloux A."/>
            <person name="Segurens B."/>
            <person name="Wincker P."/>
            <person name="D'Hont A."/>
            <person name="Scarpelli C."/>
            <person name="Weissenbach J."/>
            <person name="Salanoubat M."/>
            <person name="Quetier F."/>
            <person name="Yu Y."/>
            <person name="Kim H.R."/>
            <person name="Rambo T."/>
            <person name="Currie J."/>
            <person name="Collura K."/>
            <person name="Luo M."/>
            <person name="Yang T."/>
            <person name="Ammiraju J.S.S."/>
            <person name="Engler F."/>
            <person name="Soderlund C."/>
            <person name="Wing R.A."/>
            <person name="Palmer L.E."/>
            <person name="de la Bastide M."/>
            <person name="Spiegel L."/>
            <person name="Nascimento L."/>
            <person name="Zutavern T."/>
            <person name="O'Shaughnessy A."/>
            <person name="Dike S."/>
            <person name="Dedhia N."/>
            <person name="Preston R."/>
            <person name="Balija V."/>
            <person name="McCombie W.R."/>
            <person name="Chow T."/>
            <person name="Chen H."/>
            <person name="Chung M."/>
            <person name="Chen C."/>
            <person name="Shaw J."/>
            <person name="Wu H."/>
            <person name="Hsiao K."/>
            <person name="Chao Y."/>
            <person name="Chu M."/>
            <person name="Cheng C."/>
            <person name="Hour A."/>
            <person name="Lee P."/>
            <person name="Lin S."/>
            <person name="Lin Y."/>
            <person name="Liou J."/>
            <person name="Liu S."/>
            <person name="Hsing Y."/>
            <person name="Raghuvanshi S."/>
            <person name="Mohanty A."/>
            <person name="Bharti A.K."/>
            <person name="Gaur A."/>
            <person name="Gupta V."/>
            <person name="Kumar D."/>
            <person name="Ravi V."/>
            <person name="Vij S."/>
            <person name="Kapur A."/>
            <person name="Khurana P."/>
            <person name="Khurana P."/>
            <person name="Khurana J.P."/>
            <person name="Tyagi A.K."/>
            <person name="Gaikwad K."/>
            <person name="Singh A."/>
            <person name="Dalal V."/>
            <person name="Srivastava S."/>
            <person name="Dixit A."/>
            <person name="Pal A.K."/>
            <person name="Ghazi I.A."/>
            <person name="Yadav M."/>
            <person name="Pandit A."/>
            <person name="Bhargava A."/>
            <person name="Sureshbabu K."/>
            <person name="Batra K."/>
            <person name="Sharma T.R."/>
            <person name="Mohapatra T."/>
            <person name="Singh N.K."/>
            <person name="Messing J."/>
            <person name="Nelson A.B."/>
            <person name="Fuks G."/>
            <person name="Kavchok S."/>
            <person name="Keizer G."/>
            <person name="Linton E."/>
            <person name="Llaca V."/>
            <person name="Song R."/>
            <person name="Tanyolac B."/>
            <person name="Young S."/>
            <person name="Ho-Il K."/>
            <person name="Hahn J.H."/>
            <person name="Sangsakoo G."/>
            <person name="Vanavichit A."/>
            <person name="de Mattos Luiz.A.T."/>
            <person name="Zimmer P.D."/>
            <person name="Malone G."/>
            <person name="Dellagostin O."/>
            <person name="de Oliveira A.C."/>
            <person name="Bevan M."/>
            <person name="Bancroft I."/>
            <person name="Minx P."/>
            <person name="Cordum H."/>
            <person name="Wilson R."/>
            <person name="Cheng Z."/>
            <person name="Jin W."/>
            <person name="Jiang J."/>
            <person name="Leong S.A."/>
            <person name="Iwama H."/>
            <person name="Gojobori T."/>
            <person name="Itoh T."/>
            <person name="Niimura Y."/>
            <person name="Fujii Y."/>
            <person name="Habara T."/>
            <person name="Sakai H."/>
            <person name="Sato Y."/>
            <person name="Wilson G."/>
            <person name="Kumar K."/>
            <person name="McCouch S."/>
            <person name="Juretic N."/>
            <person name="Hoen D."/>
            <person name="Wright S."/>
            <person name="Bruskiewich R."/>
            <person name="Bureau T."/>
            <person name="Miyao A."/>
            <person name="Hirochika H."/>
            <person name="Nishikawa T."/>
            <person name="Kadowaki K."/>
            <person name="Sugiura M."/>
            <person name="Burr B."/>
            <person name="Sasaki T."/>
        </authorList>
    </citation>
    <scope>NUCLEOTIDE SEQUENCE [LARGE SCALE GENOMIC DNA]</scope>
    <source>
        <strain evidence="3">cv. Nipponbare</strain>
    </source>
</reference>